<evidence type="ECO:0008006" key="4">
    <source>
        <dbReference type="Google" id="ProtNLM"/>
    </source>
</evidence>
<dbReference type="PATRIC" id="fig|1420583.3.peg.1424"/>
<name>A0A0J7Y2L5_9SPHN</name>
<dbReference type="Proteomes" id="UP000052232">
    <property type="component" value="Unassembled WGS sequence"/>
</dbReference>
<dbReference type="EMBL" id="JACT01000001">
    <property type="protein sequence ID" value="KMS57942.1"/>
    <property type="molecule type" value="Genomic_DNA"/>
</dbReference>
<protein>
    <recommendedName>
        <fullName evidence="4">HNH endonuclease</fullName>
    </recommendedName>
</protein>
<proteinExistence type="predicted"/>
<feature type="region of interest" description="Disordered" evidence="1">
    <location>
        <begin position="75"/>
        <end position="100"/>
    </location>
</feature>
<evidence type="ECO:0000313" key="3">
    <source>
        <dbReference type="Proteomes" id="UP000052232"/>
    </source>
</evidence>
<organism evidence="2 3">
    <name type="scientific">Sphingobium cupriresistens LL01</name>
    <dbReference type="NCBI Taxonomy" id="1420583"/>
    <lineage>
        <taxon>Bacteria</taxon>
        <taxon>Pseudomonadati</taxon>
        <taxon>Pseudomonadota</taxon>
        <taxon>Alphaproteobacteria</taxon>
        <taxon>Sphingomonadales</taxon>
        <taxon>Sphingomonadaceae</taxon>
        <taxon>Sphingobium</taxon>
    </lineage>
</organism>
<comment type="caution">
    <text evidence="2">The sequence shown here is derived from an EMBL/GenBank/DDBJ whole genome shotgun (WGS) entry which is preliminary data.</text>
</comment>
<evidence type="ECO:0000256" key="1">
    <source>
        <dbReference type="SAM" id="MobiDB-lite"/>
    </source>
</evidence>
<feature type="compositionally biased region" description="Basic and acidic residues" evidence="1">
    <location>
        <begin position="75"/>
        <end position="86"/>
    </location>
</feature>
<reference evidence="2 3" key="1">
    <citation type="journal article" date="2015" name="G3 (Bethesda)">
        <title>Insights into Ongoing Evolution of the Hexachlorocyclohexane Catabolic Pathway from Comparative Genomics of Ten Sphingomonadaceae Strains.</title>
        <authorList>
            <person name="Pearce S.L."/>
            <person name="Oakeshott J.G."/>
            <person name="Pandey G."/>
        </authorList>
    </citation>
    <scope>NUCLEOTIDE SEQUENCE [LARGE SCALE GENOMIC DNA]</scope>
    <source>
        <strain evidence="2 3">LL01</strain>
    </source>
</reference>
<dbReference type="STRING" id="1420583.V473_07075"/>
<gene>
    <name evidence="2" type="ORF">V473_07075</name>
</gene>
<evidence type="ECO:0000313" key="2">
    <source>
        <dbReference type="EMBL" id="KMS57942.1"/>
    </source>
</evidence>
<sequence>MAGKGEHMAEPAYKRWYKTARWQKLRARHLYHNPLCVMCLPRPTPATVCDHKDPHRGDEVKFWAGPFQSLCKQHHDSDKQRMERGGKAKAGIGVDGWPEE</sequence>
<keyword evidence="3" id="KW-1185">Reference proteome</keyword>
<accession>A0A0J7Y2L5</accession>
<dbReference type="AlphaFoldDB" id="A0A0J7Y2L5"/>